<dbReference type="Proteomes" id="UP001143370">
    <property type="component" value="Unassembled WGS sequence"/>
</dbReference>
<keyword evidence="2" id="KW-1185">Reference proteome</keyword>
<gene>
    <name evidence="1" type="ORF">GCM10017643_06920</name>
</gene>
<organism evidence="1 2">
    <name type="scientific">Ancylobacter dichloromethanicus</name>
    <dbReference type="NCBI Taxonomy" id="518825"/>
    <lineage>
        <taxon>Bacteria</taxon>
        <taxon>Pseudomonadati</taxon>
        <taxon>Pseudomonadota</taxon>
        <taxon>Alphaproteobacteria</taxon>
        <taxon>Hyphomicrobiales</taxon>
        <taxon>Xanthobacteraceae</taxon>
        <taxon>Ancylobacter</taxon>
    </lineage>
</organism>
<name>A0A9W6J4H8_9HYPH</name>
<sequence>MTDALNEEAIEPHKQELIEQAATLYAVQKVYGDQAKAKSMAVYGRLIDAHLLVTGVLASGLLRINGTVVEGERTAFERDALFAAFVIGMAPCETAIAEARYLQAHAMLRQELEILAQLKAVRANRRKLNGAPNIAALEQSLARLYGGLSAAAHVSQHDIVQSATEWDGEMDGLPGPTNLTRYFPETDEGLARRSYALHIYMVVRLIEELSIDLATRYDNARFTENETEALGLAIDLMVAEGMLELVDPSLPEI</sequence>
<accession>A0A9W6J4H8</accession>
<evidence type="ECO:0000313" key="2">
    <source>
        <dbReference type="Proteomes" id="UP001143370"/>
    </source>
</evidence>
<dbReference type="EMBL" id="BSFJ01000004">
    <property type="protein sequence ID" value="GLK70577.1"/>
    <property type="molecule type" value="Genomic_DNA"/>
</dbReference>
<dbReference type="AlphaFoldDB" id="A0A9W6J4H8"/>
<proteinExistence type="predicted"/>
<dbReference type="RefSeq" id="WP_213374078.1">
    <property type="nucleotide sequence ID" value="NZ_BSFJ01000004.1"/>
</dbReference>
<protein>
    <submittedName>
        <fullName evidence="1">Uncharacterized protein</fullName>
    </submittedName>
</protein>
<evidence type="ECO:0000313" key="1">
    <source>
        <dbReference type="EMBL" id="GLK70577.1"/>
    </source>
</evidence>
<comment type="caution">
    <text evidence="1">The sequence shown here is derived from an EMBL/GenBank/DDBJ whole genome shotgun (WGS) entry which is preliminary data.</text>
</comment>
<reference evidence="1" key="1">
    <citation type="journal article" date="2014" name="Int. J. Syst. Evol. Microbiol.">
        <title>Complete genome sequence of Corynebacterium casei LMG S-19264T (=DSM 44701T), isolated from a smear-ripened cheese.</title>
        <authorList>
            <consortium name="US DOE Joint Genome Institute (JGI-PGF)"/>
            <person name="Walter F."/>
            <person name="Albersmeier A."/>
            <person name="Kalinowski J."/>
            <person name="Ruckert C."/>
        </authorList>
    </citation>
    <scope>NUCLEOTIDE SEQUENCE</scope>
    <source>
        <strain evidence="1">VKM B-2484</strain>
    </source>
</reference>
<reference evidence="1" key="2">
    <citation type="submission" date="2023-01" db="EMBL/GenBank/DDBJ databases">
        <authorList>
            <person name="Sun Q."/>
            <person name="Evtushenko L."/>
        </authorList>
    </citation>
    <scope>NUCLEOTIDE SEQUENCE</scope>
    <source>
        <strain evidence="1">VKM B-2484</strain>
    </source>
</reference>